<organism evidence="2 3">
    <name type="scientific">Schizothecium vesticola</name>
    <dbReference type="NCBI Taxonomy" id="314040"/>
    <lineage>
        <taxon>Eukaryota</taxon>
        <taxon>Fungi</taxon>
        <taxon>Dikarya</taxon>
        <taxon>Ascomycota</taxon>
        <taxon>Pezizomycotina</taxon>
        <taxon>Sordariomycetes</taxon>
        <taxon>Sordariomycetidae</taxon>
        <taxon>Sordariales</taxon>
        <taxon>Schizotheciaceae</taxon>
        <taxon>Schizothecium</taxon>
    </lineage>
</organism>
<name>A0AA40K2K6_9PEZI</name>
<feature type="domain" description="Heterokaryon incompatibility" evidence="1">
    <location>
        <begin position="15"/>
        <end position="183"/>
    </location>
</feature>
<keyword evidence="3" id="KW-1185">Reference proteome</keyword>
<dbReference type="Proteomes" id="UP001172155">
    <property type="component" value="Unassembled WGS sequence"/>
</dbReference>
<proteinExistence type="predicted"/>
<protein>
    <submittedName>
        <fullName evidence="2">Heterokaryon incompatibility</fullName>
    </submittedName>
</protein>
<dbReference type="PANTHER" id="PTHR24148">
    <property type="entry name" value="ANKYRIN REPEAT DOMAIN-CONTAINING PROTEIN 39 HOMOLOG-RELATED"/>
    <property type="match status" value="1"/>
</dbReference>
<comment type="caution">
    <text evidence="2">The sequence shown here is derived from an EMBL/GenBank/DDBJ whole genome shotgun (WGS) entry which is preliminary data.</text>
</comment>
<dbReference type="EMBL" id="JAUKUD010000005">
    <property type="protein sequence ID" value="KAK0743624.1"/>
    <property type="molecule type" value="Genomic_DNA"/>
</dbReference>
<accession>A0AA40K2K6</accession>
<dbReference type="PANTHER" id="PTHR24148:SF64">
    <property type="entry name" value="HETEROKARYON INCOMPATIBILITY DOMAIN-CONTAINING PROTEIN"/>
    <property type="match status" value="1"/>
</dbReference>
<dbReference type="AlphaFoldDB" id="A0AA40K2K6"/>
<gene>
    <name evidence="2" type="ORF">B0T18DRAFT_187514</name>
</gene>
<dbReference type="InterPro" id="IPR052895">
    <property type="entry name" value="HetReg/Transcr_Mod"/>
</dbReference>
<evidence type="ECO:0000259" key="1">
    <source>
        <dbReference type="Pfam" id="PF06985"/>
    </source>
</evidence>
<sequence>MQWRPLFRHIQPFEALIRLRMPSKPRVLWIGAICINQDDLAQQVDLMGDIYRGAGRMVVWLGSGISPLDAGERSRDRTGGSSEALGFQTFERVVRRTVKLMEGGCWVEADREDWVKDSLRNSVSDGWRSCGKRGDSSSVAPVPKFGTGAGKSREPIVLDGDEMKAVEEVLSQQWWTRSWVVQEICLASEAVVAWRDVLLD</sequence>
<evidence type="ECO:0000313" key="2">
    <source>
        <dbReference type="EMBL" id="KAK0743624.1"/>
    </source>
</evidence>
<dbReference type="Pfam" id="PF06985">
    <property type="entry name" value="HET"/>
    <property type="match status" value="1"/>
</dbReference>
<reference evidence="2" key="1">
    <citation type="submission" date="2023-06" db="EMBL/GenBank/DDBJ databases">
        <title>Genome-scale phylogeny and comparative genomics of the fungal order Sordariales.</title>
        <authorList>
            <consortium name="Lawrence Berkeley National Laboratory"/>
            <person name="Hensen N."/>
            <person name="Bonometti L."/>
            <person name="Westerberg I."/>
            <person name="Brannstrom I.O."/>
            <person name="Guillou S."/>
            <person name="Cros-Aarteil S."/>
            <person name="Calhoun S."/>
            <person name="Haridas S."/>
            <person name="Kuo A."/>
            <person name="Mondo S."/>
            <person name="Pangilinan J."/>
            <person name="Riley R."/>
            <person name="LaButti K."/>
            <person name="Andreopoulos B."/>
            <person name="Lipzen A."/>
            <person name="Chen C."/>
            <person name="Yanf M."/>
            <person name="Daum C."/>
            <person name="Ng V."/>
            <person name="Clum A."/>
            <person name="Steindorff A."/>
            <person name="Ohm R."/>
            <person name="Martin F."/>
            <person name="Silar P."/>
            <person name="Natvig D."/>
            <person name="Lalanne C."/>
            <person name="Gautier V."/>
            <person name="Ament-velasquez S.L."/>
            <person name="Kruys A."/>
            <person name="Hutchinson M.I."/>
            <person name="Powell A.J."/>
            <person name="Barry K."/>
            <person name="Miller A.N."/>
            <person name="Grigoriev I.V."/>
            <person name="Debuchy R."/>
            <person name="Gladieux P."/>
            <person name="Thoren M.H."/>
            <person name="Johannesson H."/>
        </authorList>
    </citation>
    <scope>NUCLEOTIDE SEQUENCE</scope>
    <source>
        <strain evidence="2">SMH3187-1</strain>
    </source>
</reference>
<dbReference type="InterPro" id="IPR010730">
    <property type="entry name" value="HET"/>
</dbReference>
<evidence type="ECO:0000313" key="3">
    <source>
        <dbReference type="Proteomes" id="UP001172155"/>
    </source>
</evidence>